<dbReference type="InterPro" id="IPR015655">
    <property type="entry name" value="PP2C"/>
</dbReference>
<dbReference type="Gene3D" id="3.60.40.10">
    <property type="entry name" value="PPM-type phosphatase domain"/>
    <property type="match status" value="1"/>
</dbReference>
<keyword evidence="5" id="KW-0479">Metal-binding</keyword>
<evidence type="ECO:0000256" key="8">
    <source>
        <dbReference type="ARBA" id="ARBA00022912"/>
    </source>
</evidence>
<dbReference type="FunFam" id="3.60.40.10:FF:000291">
    <property type="entry name" value="Protein phosphatase 2C 50"/>
    <property type="match status" value="1"/>
</dbReference>
<feature type="compositionally biased region" description="Basic residues" evidence="13">
    <location>
        <begin position="17"/>
        <end position="30"/>
    </location>
</feature>
<keyword evidence="16" id="KW-1185">Reference proteome</keyword>
<dbReference type="PROSITE" id="PS51746">
    <property type="entry name" value="PPM_2"/>
    <property type="match status" value="1"/>
</dbReference>
<feature type="compositionally biased region" description="Polar residues" evidence="13">
    <location>
        <begin position="1"/>
        <end position="15"/>
    </location>
</feature>
<evidence type="ECO:0000256" key="2">
    <source>
        <dbReference type="ARBA" id="ARBA00001946"/>
    </source>
</evidence>
<reference evidence="15 16" key="1">
    <citation type="submission" date="2023-10" db="EMBL/GenBank/DDBJ databases">
        <title>Chromosome-scale genome assembly provides insights into flower coloration mechanisms of Canna indica.</title>
        <authorList>
            <person name="Li C."/>
        </authorList>
    </citation>
    <scope>NUCLEOTIDE SEQUENCE [LARGE SCALE GENOMIC DNA]</scope>
    <source>
        <tissue evidence="15">Flower</tissue>
    </source>
</reference>
<evidence type="ECO:0000256" key="1">
    <source>
        <dbReference type="ARBA" id="ARBA00001936"/>
    </source>
</evidence>
<dbReference type="InterPro" id="IPR001932">
    <property type="entry name" value="PPM-type_phosphatase-like_dom"/>
</dbReference>
<dbReference type="GO" id="GO:0004722">
    <property type="term" value="F:protein serine/threonine phosphatase activity"/>
    <property type="evidence" value="ECO:0007669"/>
    <property type="project" value="UniProtKB-EC"/>
</dbReference>
<dbReference type="EMBL" id="CP136892">
    <property type="protein sequence ID" value="WOL02123.1"/>
    <property type="molecule type" value="Genomic_DNA"/>
</dbReference>
<organism evidence="15 16">
    <name type="scientific">Canna indica</name>
    <name type="common">Indian-shot</name>
    <dbReference type="NCBI Taxonomy" id="4628"/>
    <lineage>
        <taxon>Eukaryota</taxon>
        <taxon>Viridiplantae</taxon>
        <taxon>Streptophyta</taxon>
        <taxon>Embryophyta</taxon>
        <taxon>Tracheophyta</taxon>
        <taxon>Spermatophyta</taxon>
        <taxon>Magnoliopsida</taxon>
        <taxon>Liliopsida</taxon>
        <taxon>Zingiberales</taxon>
        <taxon>Cannaceae</taxon>
        <taxon>Canna</taxon>
    </lineage>
</organism>
<evidence type="ECO:0000256" key="3">
    <source>
        <dbReference type="ARBA" id="ARBA00006702"/>
    </source>
</evidence>
<dbReference type="InterPro" id="IPR036457">
    <property type="entry name" value="PPM-type-like_dom_sf"/>
</dbReference>
<keyword evidence="9" id="KW-0464">Manganese</keyword>
<evidence type="ECO:0000256" key="7">
    <source>
        <dbReference type="ARBA" id="ARBA00022842"/>
    </source>
</evidence>
<accession>A0AAQ3K7E5</accession>
<keyword evidence="6 12" id="KW-0378">Hydrolase</keyword>
<evidence type="ECO:0000256" key="9">
    <source>
        <dbReference type="ARBA" id="ARBA00023211"/>
    </source>
</evidence>
<evidence type="ECO:0000313" key="16">
    <source>
        <dbReference type="Proteomes" id="UP001327560"/>
    </source>
</evidence>
<evidence type="ECO:0000256" key="5">
    <source>
        <dbReference type="ARBA" id="ARBA00022723"/>
    </source>
</evidence>
<proteinExistence type="inferred from homology"/>
<evidence type="ECO:0000256" key="6">
    <source>
        <dbReference type="ARBA" id="ARBA00022801"/>
    </source>
</evidence>
<dbReference type="Pfam" id="PF00481">
    <property type="entry name" value="PP2C"/>
    <property type="match status" value="1"/>
</dbReference>
<evidence type="ECO:0000259" key="14">
    <source>
        <dbReference type="PROSITE" id="PS51746"/>
    </source>
</evidence>
<feature type="domain" description="PPM-type phosphatase" evidence="14">
    <location>
        <begin position="94"/>
        <end position="364"/>
    </location>
</feature>
<dbReference type="AlphaFoldDB" id="A0AAQ3K7E5"/>
<evidence type="ECO:0000256" key="4">
    <source>
        <dbReference type="ARBA" id="ARBA00013081"/>
    </source>
</evidence>
<dbReference type="SMART" id="SM00331">
    <property type="entry name" value="PP2C_SIG"/>
    <property type="match status" value="1"/>
</dbReference>
<dbReference type="PROSITE" id="PS01032">
    <property type="entry name" value="PPM_1"/>
    <property type="match status" value="1"/>
</dbReference>
<comment type="catalytic activity">
    <reaction evidence="10">
        <text>O-phospho-L-seryl-[protein] + H2O = L-seryl-[protein] + phosphate</text>
        <dbReference type="Rhea" id="RHEA:20629"/>
        <dbReference type="Rhea" id="RHEA-COMP:9863"/>
        <dbReference type="Rhea" id="RHEA-COMP:11604"/>
        <dbReference type="ChEBI" id="CHEBI:15377"/>
        <dbReference type="ChEBI" id="CHEBI:29999"/>
        <dbReference type="ChEBI" id="CHEBI:43474"/>
        <dbReference type="ChEBI" id="CHEBI:83421"/>
        <dbReference type="EC" id="3.1.3.16"/>
    </reaction>
</comment>
<dbReference type="InterPro" id="IPR000222">
    <property type="entry name" value="PP2C_BS"/>
</dbReference>
<dbReference type="SUPFAM" id="SSF81606">
    <property type="entry name" value="PP2C-like"/>
    <property type="match status" value="1"/>
</dbReference>
<evidence type="ECO:0000256" key="10">
    <source>
        <dbReference type="ARBA" id="ARBA00047761"/>
    </source>
</evidence>
<protein>
    <recommendedName>
        <fullName evidence="4">protein-serine/threonine phosphatase</fullName>
        <ecNumber evidence="4">3.1.3.16</ecNumber>
    </recommendedName>
</protein>
<dbReference type="GO" id="GO:0046872">
    <property type="term" value="F:metal ion binding"/>
    <property type="evidence" value="ECO:0007669"/>
    <property type="project" value="UniProtKB-KW"/>
</dbReference>
<comment type="catalytic activity">
    <reaction evidence="11">
        <text>O-phospho-L-threonyl-[protein] + H2O = L-threonyl-[protein] + phosphate</text>
        <dbReference type="Rhea" id="RHEA:47004"/>
        <dbReference type="Rhea" id="RHEA-COMP:11060"/>
        <dbReference type="Rhea" id="RHEA-COMP:11605"/>
        <dbReference type="ChEBI" id="CHEBI:15377"/>
        <dbReference type="ChEBI" id="CHEBI:30013"/>
        <dbReference type="ChEBI" id="CHEBI:43474"/>
        <dbReference type="ChEBI" id="CHEBI:61977"/>
        <dbReference type="EC" id="3.1.3.16"/>
    </reaction>
</comment>
<keyword evidence="8 12" id="KW-0904">Protein phosphatase</keyword>
<comment type="cofactor">
    <cofactor evidence="2">
        <name>Mg(2+)</name>
        <dbReference type="ChEBI" id="CHEBI:18420"/>
    </cofactor>
</comment>
<evidence type="ECO:0000313" key="15">
    <source>
        <dbReference type="EMBL" id="WOL02123.1"/>
    </source>
</evidence>
<gene>
    <name evidence="15" type="ORF">Cni_G10842</name>
</gene>
<dbReference type="SMART" id="SM00332">
    <property type="entry name" value="PP2Cc"/>
    <property type="match status" value="1"/>
</dbReference>
<evidence type="ECO:0000256" key="11">
    <source>
        <dbReference type="ARBA" id="ARBA00048336"/>
    </source>
</evidence>
<comment type="cofactor">
    <cofactor evidence="1">
        <name>Mn(2+)</name>
        <dbReference type="ChEBI" id="CHEBI:29035"/>
    </cofactor>
</comment>
<evidence type="ECO:0000256" key="13">
    <source>
        <dbReference type="SAM" id="MobiDB-lite"/>
    </source>
</evidence>
<evidence type="ECO:0000256" key="12">
    <source>
        <dbReference type="RuleBase" id="RU003465"/>
    </source>
</evidence>
<keyword evidence="7" id="KW-0460">Magnesium</keyword>
<dbReference type="CDD" id="cd00143">
    <property type="entry name" value="PP2Cc"/>
    <property type="match status" value="1"/>
</dbReference>
<feature type="region of interest" description="Disordered" evidence="13">
    <location>
        <begin position="1"/>
        <end position="82"/>
    </location>
</feature>
<name>A0AAQ3K7E5_9LILI</name>
<dbReference type="Proteomes" id="UP001327560">
    <property type="component" value="Chromosome 3"/>
</dbReference>
<dbReference type="PANTHER" id="PTHR47992">
    <property type="entry name" value="PROTEIN PHOSPHATASE"/>
    <property type="match status" value="1"/>
</dbReference>
<sequence length="364" mass="39286">MEGPPSANTNTNANHSLLRRRRRRLSRLHGHNPGFPKRIYDEGESSRSAASRGRTPAPDNGAENTETETAPEEPPLVAATPPLTWRARDPRCLAHGSVSLLGRRRDMEDTSTAMTGLAAGAYGYFAVFDGHGGAMVAQACRDRLHVAVAEEVGRRRAVGERDGMEMWKQAVVAGFAKVDAEVLAEARELQLGTVGSTALVALVAEKWIMIANCGDSRAVLSCGGVPVALSTDHKPDRPDELRRVEALGGKVLCWDCPRVFGVLSTSRSFGDYILKPYVSSEPEFTMIKRTQEDEFLILASDGLWDVISSDMACRVISRCLEGQVSENVPSVVANSAARDAASLLARLAICRGSFDNVTVVVVVL</sequence>
<comment type="similarity">
    <text evidence="3 12">Belongs to the PP2C family.</text>
</comment>
<dbReference type="EC" id="3.1.3.16" evidence="4"/>